<evidence type="ECO:0000256" key="5">
    <source>
        <dbReference type="ARBA" id="ARBA00023274"/>
    </source>
</evidence>
<dbReference type="RefSeq" id="WP_057823516.1">
    <property type="nucleotide sequence ID" value="NZ_AZFX01000011.1"/>
</dbReference>
<reference evidence="8 9" key="1">
    <citation type="journal article" date="2015" name="Genome Announc.">
        <title>Expanding the biotechnology potential of lactobacilli through comparative genomics of 213 strains and associated genera.</title>
        <authorList>
            <person name="Sun Z."/>
            <person name="Harris H.M."/>
            <person name="McCann A."/>
            <person name="Guo C."/>
            <person name="Argimon S."/>
            <person name="Zhang W."/>
            <person name="Yang X."/>
            <person name="Jeffery I.B."/>
            <person name="Cooney J.C."/>
            <person name="Kagawa T.F."/>
            <person name="Liu W."/>
            <person name="Song Y."/>
            <person name="Salvetti E."/>
            <person name="Wrobel A."/>
            <person name="Rasinkangas P."/>
            <person name="Parkhill J."/>
            <person name="Rea M.C."/>
            <person name="O'Sullivan O."/>
            <person name="Ritari J."/>
            <person name="Douillard F.P."/>
            <person name="Paul Ross R."/>
            <person name="Yang R."/>
            <person name="Briner A.E."/>
            <person name="Felis G.E."/>
            <person name="de Vos W.M."/>
            <person name="Barrangou R."/>
            <person name="Klaenhammer T.R."/>
            <person name="Caufield P.W."/>
            <person name="Cui Y."/>
            <person name="Zhang H."/>
            <person name="O'Toole P.W."/>
        </authorList>
    </citation>
    <scope>NUCLEOTIDE SEQUENCE [LARGE SCALE GENOMIC DNA]</scope>
    <source>
        <strain evidence="8 9">DSM 17758</strain>
    </source>
</reference>
<comment type="caution">
    <text evidence="8">The sequence shown here is derived from an EMBL/GenBank/DDBJ whole genome shotgun (WGS) entry which is preliminary data.</text>
</comment>
<dbReference type="OrthoDB" id="9793353at2"/>
<keyword evidence="4 6" id="KW-0689">Ribosomal protein</keyword>
<dbReference type="GO" id="GO:0006412">
    <property type="term" value="P:translation"/>
    <property type="evidence" value="ECO:0007669"/>
    <property type="project" value="UniProtKB-UniRule"/>
</dbReference>
<evidence type="ECO:0000313" key="9">
    <source>
        <dbReference type="Proteomes" id="UP000051315"/>
    </source>
</evidence>
<dbReference type="InterPro" id="IPR012677">
    <property type="entry name" value="Nucleotide-bd_a/b_plait_sf"/>
</dbReference>
<keyword evidence="9" id="KW-1185">Reference proteome</keyword>
<dbReference type="NCBIfam" id="NF004363">
    <property type="entry name" value="PRK05738.2-4"/>
    <property type="match status" value="1"/>
</dbReference>
<organism evidence="8 9">
    <name type="scientific">Lapidilactobacillus concavus DSM 17758</name>
    <dbReference type="NCBI Taxonomy" id="1423735"/>
    <lineage>
        <taxon>Bacteria</taxon>
        <taxon>Bacillati</taxon>
        <taxon>Bacillota</taxon>
        <taxon>Bacilli</taxon>
        <taxon>Lactobacillales</taxon>
        <taxon>Lactobacillaceae</taxon>
        <taxon>Lapidilactobacillus</taxon>
    </lineage>
</organism>
<comment type="function">
    <text evidence="6">One of the early assembly proteins it binds 23S rRNA. One of the proteins that surrounds the polypeptide exit tunnel on the outside of the ribosome. Forms the main docking site for trigger factor binding to the ribosome.</text>
</comment>
<dbReference type="PANTHER" id="PTHR11620">
    <property type="entry name" value="60S RIBOSOMAL PROTEIN L23A"/>
    <property type="match status" value="1"/>
</dbReference>
<comment type="similarity">
    <text evidence="1 6 7">Belongs to the universal ribosomal protein uL23 family.</text>
</comment>
<dbReference type="PATRIC" id="fig|1423735.3.peg.164"/>
<keyword evidence="2 6" id="KW-0699">rRNA-binding</keyword>
<dbReference type="GO" id="GO:1990904">
    <property type="term" value="C:ribonucleoprotein complex"/>
    <property type="evidence" value="ECO:0007669"/>
    <property type="project" value="UniProtKB-KW"/>
</dbReference>
<dbReference type="GO" id="GO:0003735">
    <property type="term" value="F:structural constituent of ribosome"/>
    <property type="evidence" value="ECO:0007669"/>
    <property type="project" value="InterPro"/>
</dbReference>
<dbReference type="Gene3D" id="3.30.70.330">
    <property type="match status" value="1"/>
</dbReference>
<accession>A0A0R1W5F5</accession>
<dbReference type="FunFam" id="3.30.70.330:FF:000001">
    <property type="entry name" value="50S ribosomal protein L23"/>
    <property type="match status" value="1"/>
</dbReference>
<dbReference type="InterPro" id="IPR012678">
    <property type="entry name" value="Ribosomal_uL23/eL15/eS24_sf"/>
</dbReference>
<dbReference type="AlphaFoldDB" id="A0A0R1W5F5"/>
<evidence type="ECO:0000256" key="1">
    <source>
        <dbReference type="ARBA" id="ARBA00006700"/>
    </source>
</evidence>
<evidence type="ECO:0000256" key="3">
    <source>
        <dbReference type="ARBA" id="ARBA00022884"/>
    </source>
</evidence>
<sequence length="94" mass="10925">MAAHDVIIRPIVTEQSMGIMDQKKYTFEVDVHANKVTVRQAIEKIFGVKVKEVNILNVRGKKKRYGRYEGYTKKRRKAIVTLTPDSDEIKIFED</sequence>
<dbReference type="Proteomes" id="UP000051315">
    <property type="component" value="Unassembled WGS sequence"/>
</dbReference>
<dbReference type="PROSITE" id="PS00050">
    <property type="entry name" value="RIBOSOMAL_L23"/>
    <property type="match status" value="1"/>
</dbReference>
<dbReference type="InterPro" id="IPR013025">
    <property type="entry name" value="Ribosomal_uL23-like"/>
</dbReference>
<keyword evidence="3 6" id="KW-0694">RNA-binding</keyword>
<name>A0A0R1W5F5_9LACO</name>
<evidence type="ECO:0000313" key="8">
    <source>
        <dbReference type="EMBL" id="KRM12709.1"/>
    </source>
</evidence>
<evidence type="ECO:0000256" key="6">
    <source>
        <dbReference type="HAMAP-Rule" id="MF_01369"/>
    </source>
</evidence>
<proteinExistence type="inferred from homology"/>
<dbReference type="HAMAP" id="MF_01369_B">
    <property type="entry name" value="Ribosomal_uL23_B"/>
    <property type="match status" value="1"/>
</dbReference>
<protein>
    <recommendedName>
        <fullName evidence="6">Large ribosomal subunit protein uL23</fullName>
    </recommendedName>
</protein>
<comment type="subunit">
    <text evidence="6">Part of the 50S ribosomal subunit. Contacts protein L29, and trigger factor when it is bound to the ribosome.</text>
</comment>
<dbReference type="GO" id="GO:0005840">
    <property type="term" value="C:ribosome"/>
    <property type="evidence" value="ECO:0007669"/>
    <property type="project" value="UniProtKB-KW"/>
</dbReference>
<gene>
    <name evidence="6" type="primary">rplW</name>
    <name evidence="8" type="ORF">FC15_GL000162</name>
</gene>
<dbReference type="EMBL" id="AZFX01000011">
    <property type="protein sequence ID" value="KRM12709.1"/>
    <property type="molecule type" value="Genomic_DNA"/>
</dbReference>
<dbReference type="SUPFAM" id="SSF54189">
    <property type="entry name" value="Ribosomal proteins S24e, L23 and L15e"/>
    <property type="match status" value="1"/>
</dbReference>
<evidence type="ECO:0000256" key="7">
    <source>
        <dbReference type="RuleBase" id="RU003934"/>
    </source>
</evidence>
<dbReference type="InterPro" id="IPR001014">
    <property type="entry name" value="Ribosomal_uL23_CS"/>
</dbReference>
<dbReference type="STRING" id="1423735.FC15_GL000162"/>
<evidence type="ECO:0000256" key="2">
    <source>
        <dbReference type="ARBA" id="ARBA00022730"/>
    </source>
</evidence>
<dbReference type="Pfam" id="PF00276">
    <property type="entry name" value="Ribosomal_L23"/>
    <property type="match status" value="1"/>
</dbReference>
<evidence type="ECO:0000256" key="4">
    <source>
        <dbReference type="ARBA" id="ARBA00022980"/>
    </source>
</evidence>
<dbReference type="GO" id="GO:0019843">
    <property type="term" value="F:rRNA binding"/>
    <property type="evidence" value="ECO:0007669"/>
    <property type="project" value="UniProtKB-UniRule"/>
</dbReference>
<keyword evidence="5 6" id="KW-0687">Ribonucleoprotein</keyword>